<keyword evidence="1" id="KW-0812">Transmembrane</keyword>
<feature type="transmembrane region" description="Helical" evidence="1">
    <location>
        <begin position="201"/>
        <end position="224"/>
    </location>
</feature>
<dbReference type="PANTHER" id="PTHR40407">
    <property type="entry name" value="MEMBRANE PROTEIN-LIKE PROTEIN"/>
    <property type="match status" value="1"/>
</dbReference>
<dbReference type="PANTHER" id="PTHR40407:SF1">
    <property type="entry name" value="HEPARAN-ALPHA-GLUCOSAMINIDE N-ACETYLTRANSFERASE CATALYTIC DOMAIN-CONTAINING PROTEIN"/>
    <property type="match status" value="1"/>
</dbReference>
<feature type="transmembrane region" description="Helical" evidence="1">
    <location>
        <begin position="282"/>
        <end position="299"/>
    </location>
</feature>
<keyword evidence="4" id="KW-1185">Reference proteome</keyword>
<feature type="transmembrane region" description="Helical" evidence="1">
    <location>
        <begin position="127"/>
        <end position="147"/>
    </location>
</feature>
<evidence type="ECO:0000259" key="2">
    <source>
        <dbReference type="Pfam" id="PF07786"/>
    </source>
</evidence>
<organism evidence="3 4">
    <name type="scientific">Calothrix parietina FACHB-288</name>
    <dbReference type="NCBI Taxonomy" id="2692896"/>
    <lineage>
        <taxon>Bacteria</taxon>
        <taxon>Bacillati</taxon>
        <taxon>Cyanobacteriota</taxon>
        <taxon>Cyanophyceae</taxon>
        <taxon>Nostocales</taxon>
        <taxon>Calotrichaceae</taxon>
        <taxon>Calothrix</taxon>
    </lineage>
</organism>
<dbReference type="InterPro" id="IPR012429">
    <property type="entry name" value="HGSNAT_cat"/>
</dbReference>
<evidence type="ECO:0000256" key="1">
    <source>
        <dbReference type="SAM" id="Phobius"/>
    </source>
</evidence>
<accession>A0ABR8A5J3</accession>
<protein>
    <submittedName>
        <fullName evidence="3">DUF1624 domain-containing protein</fullName>
    </submittedName>
</protein>
<keyword evidence="1" id="KW-0472">Membrane</keyword>
<feature type="transmembrane region" description="Helical" evidence="1">
    <location>
        <begin position="68"/>
        <end position="89"/>
    </location>
</feature>
<dbReference type="Proteomes" id="UP000658514">
    <property type="component" value="Unassembled WGS sequence"/>
</dbReference>
<evidence type="ECO:0000313" key="4">
    <source>
        <dbReference type="Proteomes" id="UP000658514"/>
    </source>
</evidence>
<proteinExistence type="predicted"/>
<feature type="domain" description="Heparan-alpha-glucosaminide N-acetyltransferase catalytic" evidence="2">
    <location>
        <begin position="22"/>
        <end position="237"/>
    </location>
</feature>
<dbReference type="Pfam" id="PF07786">
    <property type="entry name" value="HGSNAT_cat"/>
    <property type="match status" value="1"/>
</dbReference>
<dbReference type="EMBL" id="JACJQH010000005">
    <property type="protein sequence ID" value="MBD2194700.1"/>
    <property type="molecule type" value="Genomic_DNA"/>
</dbReference>
<keyword evidence="1" id="KW-1133">Transmembrane helix</keyword>
<sequence length="400" mass="46542">MDIYSNASNNDHKNDAQLRTKRLVSIDLLRGLVMVLMTLDHTRDFFSNVRFDALDIEKSNILLFLTRWITHLCAPSFIFLAGVAAYLSLKRGKTKQELAHFLLIRGFWLIFLELSIVSLAWTFSPGIFMAGVLWAIGWSMVVLALLIQFPMRNIAIFGVLLIIGHNLLDSVQAKQLGNFGWIWSFLHERTMFISTSGIRFFLVYPLIPWVGVMVCGYAFGYVMTKPKTQRLRWLQNLGWGLIFSFVVIRGINIYGDPQPWLVQSTFLKTILSFINCNKYPPSLAYLLITLGIAFLLLYIFEKQNLSFLKPLIVLGRVPLFFYIIHLWLIHFSAILLALPKYGFKAITLPYLSSRAMPENYGYDLQYVYLVWIVIVFILYLICNWYAKYKVKNKSWWFRFL</sequence>
<reference evidence="3 4" key="1">
    <citation type="journal article" date="2020" name="ISME J.">
        <title>Comparative genomics reveals insights into cyanobacterial evolution and habitat adaptation.</title>
        <authorList>
            <person name="Chen M.Y."/>
            <person name="Teng W.K."/>
            <person name="Zhao L."/>
            <person name="Hu C.X."/>
            <person name="Zhou Y.K."/>
            <person name="Han B.P."/>
            <person name="Song L.R."/>
            <person name="Shu W.S."/>
        </authorList>
    </citation>
    <scope>NUCLEOTIDE SEQUENCE [LARGE SCALE GENOMIC DNA]</scope>
    <source>
        <strain evidence="3 4">FACHB-288</strain>
    </source>
</reference>
<feature type="transmembrane region" description="Helical" evidence="1">
    <location>
        <begin position="154"/>
        <end position="173"/>
    </location>
</feature>
<feature type="transmembrane region" description="Helical" evidence="1">
    <location>
        <begin position="101"/>
        <end position="121"/>
    </location>
</feature>
<feature type="transmembrane region" description="Helical" evidence="1">
    <location>
        <begin position="236"/>
        <end position="255"/>
    </location>
</feature>
<evidence type="ECO:0000313" key="3">
    <source>
        <dbReference type="EMBL" id="MBD2194700.1"/>
    </source>
</evidence>
<dbReference type="RefSeq" id="WP_190542024.1">
    <property type="nucleotide sequence ID" value="NZ_CAWPNO010000084.1"/>
</dbReference>
<comment type="caution">
    <text evidence="3">The sequence shown here is derived from an EMBL/GenBank/DDBJ whole genome shotgun (WGS) entry which is preliminary data.</text>
</comment>
<feature type="transmembrane region" description="Helical" evidence="1">
    <location>
        <begin position="319"/>
        <end position="338"/>
    </location>
</feature>
<feature type="transmembrane region" description="Helical" evidence="1">
    <location>
        <begin position="366"/>
        <end position="386"/>
    </location>
</feature>
<name>A0ABR8A5J3_9CYAN</name>
<gene>
    <name evidence="3" type="ORF">H6G24_04220</name>
</gene>